<organism evidence="3 4">
    <name type="scientific">Xenopus laevis</name>
    <name type="common">African clawed frog</name>
    <dbReference type="NCBI Taxonomy" id="8355"/>
    <lineage>
        <taxon>Eukaryota</taxon>
        <taxon>Metazoa</taxon>
        <taxon>Chordata</taxon>
        <taxon>Craniata</taxon>
        <taxon>Vertebrata</taxon>
        <taxon>Euteleostomi</taxon>
        <taxon>Amphibia</taxon>
        <taxon>Batrachia</taxon>
        <taxon>Anura</taxon>
        <taxon>Pipoidea</taxon>
        <taxon>Pipidae</taxon>
        <taxon>Xenopodinae</taxon>
        <taxon>Xenopus</taxon>
        <taxon>Xenopus</taxon>
    </lineage>
</organism>
<feature type="domain" description="Reverse transcriptase zinc-binding" evidence="2">
    <location>
        <begin position="77"/>
        <end position="149"/>
    </location>
</feature>
<dbReference type="EMBL" id="CM004481">
    <property type="protein sequence ID" value="OCT66070.1"/>
    <property type="molecule type" value="Genomic_DNA"/>
</dbReference>
<evidence type="ECO:0000259" key="2">
    <source>
        <dbReference type="Pfam" id="PF13966"/>
    </source>
</evidence>
<feature type="transmembrane region" description="Helical" evidence="1">
    <location>
        <begin position="152"/>
        <end position="174"/>
    </location>
</feature>
<evidence type="ECO:0000313" key="4">
    <source>
        <dbReference type="Proteomes" id="UP000694892"/>
    </source>
</evidence>
<name>A0A974C3X5_XENLA</name>
<sequence length="255" mass="30447">MLRYVAGNSLRKYRLGEVDLRKPVCFQTPWFYVRIERCVRRYELKDVKKEEWFESKKVLGMLEARQEMEVVGGLNEEESKKLWKNVNVKELSNRQKDMCWLTVHKCLPTREFQRRRRVVDSEVCPREGCRIVENVNHVLWECGFAKNVWRKLGYFVVGLTGVQFLTLNMFLFGLCDVKSMTKQQERVLWLLMGCVKEVLWDVRNILVFRKEVISVRDCIGMICGKLYVYGIRDKKTLGLENAEGIWKFKKWKSWL</sequence>
<dbReference type="OMA" id="FECANIA"/>
<accession>A0A974C3X5</accession>
<evidence type="ECO:0000313" key="3">
    <source>
        <dbReference type="EMBL" id="OCT66070.1"/>
    </source>
</evidence>
<gene>
    <name evidence="3" type="ORF">XELAEV_18042324mg</name>
</gene>
<proteinExistence type="predicted"/>
<reference evidence="4" key="1">
    <citation type="journal article" date="2016" name="Nature">
        <title>Genome evolution in the allotetraploid frog Xenopus laevis.</title>
        <authorList>
            <person name="Session A.M."/>
            <person name="Uno Y."/>
            <person name="Kwon T."/>
            <person name="Chapman J.A."/>
            <person name="Toyoda A."/>
            <person name="Takahashi S."/>
            <person name="Fukui A."/>
            <person name="Hikosaka A."/>
            <person name="Suzuki A."/>
            <person name="Kondo M."/>
            <person name="van Heeringen S.J."/>
            <person name="Quigley I."/>
            <person name="Heinz S."/>
            <person name="Ogino H."/>
            <person name="Ochi H."/>
            <person name="Hellsten U."/>
            <person name="Lyons J.B."/>
            <person name="Simakov O."/>
            <person name="Putnam N."/>
            <person name="Stites J."/>
            <person name="Kuroki Y."/>
            <person name="Tanaka T."/>
            <person name="Michiue T."/>
            <person name="Watanabe M."/>
            <person name="Bogdanovic O."/>
            <person name="Lister R."/>
            <person name="Georgiou G."/>
            <person name="Paranjpe S.S."/>
            <person name="van Kruijsbergen I."/>
            <person name="Shu S."/>
            <person name="Carlson J."/>
            <person name="Kinoshita T."/>
            <person name="Ohta Y."/>
            <person name="Mawaribuchi S."/>
            <person name="Jenkins J."/>
            <person name="Grimwood J."/>
            <person name="Schmutz J."/>
            <person name="Mitros T."/>
            <person name="Mozaffari S.V."/>
            <person name="Suzuki Y."/>
            <person name="Haramoto Y."/>
            <person name="Yamamoto T.S."/>
            <person name="Takagi C."/>
            <person name="Heald R."/>
            <person name="Miller K."/>
            <person name="Haudenschild C."/>
            <person name="Kitzman J."/>
            <person name="Nakayama T."/>
            <person name="Izutsu Y."/>
            <person name="Robert J."/>
            <person name="Fortriede J."/>
            <person name="Burns K."/>
            <person name="Lotay V."/>
            <person name="Karimi K."/>
            <person name="Yasuoka Y."/>
            <person name="Dichmann D.S."/>
            <person name="Flajnik M.F."/>
            <person name="Houston D.W."/>
            <person name="Shendure J."/>
            <person name="DuPasquier L."/>
            <person name="Vize P.D."/>
            <person name="Zorn A.M."/>
            <person name="Ito M."/>
            <person name="Marcotte E.M."/>
            <person name="Wallingford J.B."/>
            <person name="Ito Y."/>
            <person name="Asashima M."/>
            <person name="Ueno N."/>
            <person name="Matsuda Y."/>
            <person name="Veenstra G.J."/>
            <person name="Fujiyama A."/>
            <person name="Harland R.M."/>
            <person name="Taira M."/>
            <person name="Rokhsar D.S."/>
        </authorList>
    </citation>
    <scope>NUCLEOTIDE SEQUENCE [LARGE SCALE GENOMIC DNA]</scope>
    <source>
        <strain evidence="4">J</strain>
    </source>
</reference>
<keyword evidence="1" id="KW-0472">Membrane</keyword>
<dbReference type="Pfam" id="PF13966">
    <property type="entry name" value="zf-RVT"/>
    <property type="match status" value="1"/>
</dbReference>
<evidence type="ECO:0000256" key="1">
    <source>
        <dbReference type="SAM" id="Phobius"/>
    </source>
</evidence>
<dbReference type="InterPro" id="IPR026960">
    <property type="entry name" value="RVT-Znf"/>
</dbReference>
<protein>
    <recommendedName>
        <fullName evidence="2">Reverse transcriptase zinc-binding domain-containing protein</fullName>
    </recommendedName>
</protein>
<keyword evidence="1" id="KW-0812">Transmembrane</keyword>
<dbReference type="Proteomes" id="UP000694892">
    <property type="component" value="Chromosome 8S"/>
</dbReference>
<dbReference type="AlphaFoldDB" id="A0A974C3X5"/>
<keyword evidence="1" id="KW-1133">Transmembrane helix</keyword>